<evidence type="ECO:0000256" key="12">
    <source>
        <dbReference type="ARBA" id="ARBA00023288"/>
    </source>
</evidence>
<dbReference type="Ensembl" id="ENSTNIT00000003403.1">
    <property type="protein sequence ID" value="ENSTNIP00000000873.1"/>
    <property type="gene ID" value="ENSTNIG00000001447.1"/>
</dbReference>
<evidence type="ECO:0000259" key="16">
    <source>
        <dbReference type="PROSITE" id="PS50835"/>
    </source>
</evidence>
<evidence type="ECO:0000256" key="5">
    <source>
        <dbReference type="ARBA" id="ARBA00022859"/>
    </source>
</evidence>
<proteinExistence type="predicted"/>
<dbReference type="InParanoid" id="H3BY08"/>
<dbReference type="GO" id="GO:0005886">
    <property type="term" value="C:plasma membrane"/>
    <property type="evidence" value="ECO:0007669"/>
    <property type="project" value="UniProtKB-SubCell"/>
</dbReference>
<evidence type="ECO:0000256" key="4">
    <source>
        <dbReference type="ARBA" id="ARBA00022729"/>
    </source>
</evidence>
<organism evidence="17 18">
    <name type="scientific">Tetraodon nigroviridis</name>
    <name type="common">Spotted green pufferfish</name>
    <name type="synonym">Chelonodon nigroviridis</name>
    <dbReference type="NCBI Taxonomy" id="99883"/>
    <lineage>
        <taxon>Eukaryota</taxon>
        <taxon>Metazoa</taxon>
        <taxon>Chordata</taxon>
        <taxon>Craniata</taxon>
        <taxon>Vertebrata</taxon>
        <taxon>Euteleostomi</taxon>
        <taxon>Actinopterygii</taxon>
        <taxon>Neopterygii</taxon>
        <taxon>Teleostei</taxon>
        <taxon>Neoteleostei</taxon>
        <taxon>Acanthomorphata</taxon>
        <taxon>Eupercaria</taxon>
        <taxon>Tetraodontiformes</taxon>
        <taxon>Tetradontoidea</taxon>
        <taxon>Tetraodontidae</taxon>
        <taxon>Tetraodon</taxon>
    </lineage>
</organism>
<dbReference type="GeneTree" id="ENSGT00510000050969"/>
<dbReference type="PROSITE" id="PS50835">
    <property type="entry name" value="IG_LIKE"/>
    <property type="match status" value="1"/>
</dbReference>
<evidence type="ECO:0000256" key="11">
    <source>
        <dbReference type="ARBA" id="ARBA00023180"/>
    </source>
</evidence>
<feature type="chain" id="PRO_5003581172" description="Ig-like domain-containing protein" evidence="15">
    <location>
        <begin position="26"/>
        <end position="231"/>
    </location>
</feature>
<keyword evidence="4 15" id="KW-0732">Signal</keyword>
<dbReference type="Gene3D" id="2.60.40.10">
    <property type="entry name" value="Immunoglobulins"/>
    <property type="match status" value="1"/>
</dbReference>
<keyword evidence="18" id="KW-1185">Reference proteome</keyword>
<keyword evidence="12" id="KW-0449">Lipoprotein</keyword>
<evidence type="ECO:0000256" key="7">
    <source>
        <dbReference type="ARBA" id="ARBA00023130"/>
    </source>
</evidence>
<dbReference type="PANTHER" id="PTHR10441">
    <property type="entry name" value="CD8 ALPHA CHAIN"/>
    <property type="match status" value="1"/>
</dbReference>
<evidence type="ECO:0000256" key="8">
    <source>
        <dbReference type="ARBA" id="ARBA00023136"/>
    </source>
</evidence>
<dbReference type="SUPFAM" id="SSF48726">
    <property type="entry name" value="Immunoglobulin"/>
    <property type="match status" value="1"/>
</dbReference>
<evidence type="ECO:0000256" key="13">
    <source>
        <dbReference type="ARBA" id="ARBA00023319"/>
    </source>
</evidence>
<feature type="signal peptide" evidence="15">
    <location>
        <begin position="1"/>
        <end position="25"/>
    </location>
</feature>
<evidence type="ECO:0000256" key="6">
    <source>
        <dbReference type="ARBA" id="ARBA00022989"/>
    </source>
</evidence>
<sequence length="231" mass="25681">ENMEPRWRTVLVLLVFYQSSASTSGDPRQLGPLKEKANVDIECQPPGAGTAGTLTTWFRVLNKPERMEFIAAFSNYVRKTAESGPSSSFNYTKIRSHKVTLNSFRSEHDSGLYACAALVKGRELNFGPLTRLIGEPVRQTPTVAPTTPSQRPVTSAPACTCPRGDVGPSLFCTPLILGPLVAACGLLLLLLIVTTLYCNRIRTRRCPHHYKRKPRESEPRIIYPVTRNRLQ</sequence>
<keyword evidence="9" id="KW-0564">Palmitate</keyword>
<dbReference type="InterPro" id="IPR013783">
    <property type="entry name" value="Ig-like_fold"/>
</dbReference>
<dbReference type="InterPro" id="IPR036179">
    <property type="entry name" value="Ig-like_dom_sf"/>
</dbReference>
<protein>
    <recommendedName>
        <fullName evidence="16">Ig-like domain-containing protein</fullName>
    </recommendedName>
</protein>
<dbReference type="HOGENOM" id="CLU_1264115_0_0_1"/>
<feature type="domain" description="Ig-like" evidence="16">
    <location>
        <begin position="5"/>
        <end position="125"/>
    </location>
</feature>
<name>H3BY08_TETNG</name>
<dbReference type="FunCoup" id="H3BY08">
    <property type="interactions" value="161"/>
</dbReference>
<dbReference type="STRING" id="99883.ENSTNIP00000000873"/>
<reference evidence="17" key="3">
    <citation type="submission" date="2025-09" db="UniProtKB">
        <authorList>
            <consortium name="Ensembl"/>
        </authorList>
    </citation>
    <scope>IDENTIFICATION</scope>
</reference>
<dbReference type="AlphaFoldDB" id="H3BY08"/>
<reference evidence="17" key="2">
    <citation type="submission" date="2025-08" db="UniProtKB">
        <authorList>
            <consortium name="Ensembl"/>
        </authorList>
    </citation>
    <scope>IDENTIFICATION</scope>
</reference>
<dbReference type="Proteomes" id="UP000007303">
    <property type="component" value="Unassembled WGS sequence"/>
</dbReference>
<evidence type="ECO:0000256" key="1">
    <source>
        <dbReference type="ARBA" id="ARBA00004251"/>
    </source>
</evidence>
<feature type="transmembrane region" description="Helical" evidence="14">
    <location>
        <begin position="176"/>
        <end position="198"/>
    </location>
</feature>
<evidence type="ECO:0000256" key="14">
    <source>
        <dbReference type="SAM" id="Phobius"/>
    </source>
</evidence>
<keyword evidence="13" id="KW-0393">Immunoglobulin domain</keyword>
<keyword evidence="6 14" id="KW-1133">Transmembrane helix</keyword>
<evidence type="ECO:0000256" key="3">
    <source>
        <dbReference type="ARBA" id="ARBA00022692"/>
    </source>
</evidence>
<comment type="subcellular location">
    <subcellularLocation>
        <location evidence="1">Cell membrane</location>
        <topology evidence="1">Single-pass type I membrane protein</topology>
    </subcellularLocation>
</comment>
<keyword evidence="7" id="KW-1064">Adaptive immunity</keyword>
<evidence type="ECO:0000256" key="10">
    <source>
        <dbReference type="ARBA" id="ARBA00023157"/>
    </source>
</evidence>
<dbReference type="InterPro" id="IPR015468">
    <property type="entry name" value="CD8_asu"/>
</dbReference>
<evidence type="ECO:0000256" key="15">
    <source>
        <dbReference type="SAM" id="SignalP"/>
    </source>
</evidence>
<keyword evidence="2" id="KW-1003">Cell membrane</keyword>
<evidence type="ECO:0000256" key="9">
    <source>
        <dbReference type="ARBA" id="ARBA00023139"/>
    </source>
</evidence>
<dbReference type="OMA" id="MIVWFRV"/>
<dbReference type="PANTHER" id="PTHR10441:SF2">
    <property type="entry name" value="T-CELL SURFACE GLYCOPROTEIN CD8 ALPHA CHAIN"/>
    <property type="match status" value="1"/>
</dbReference>
<dbReference type="InterPro" id="IPR007110">
    <property type="entry name" value="Ig-like_dom"/>
</dbReference>
<evidence type="ECO:0000313" key="18">
    <source>
        <dbReference type="Proteomes" id="UP000007303"/>
    </source>
</evidence>
<keyword evidence="11" id="KW-0325">Glycoprotein</keyword>
<evidence type="ECO:0000313" key="17">
    <source>
        <dbReference type="Ensembl" id="ENSTNIP00000000873.1"/>
    </source>
</evidence>
<evidence type="ECO:0000256" key="2">
    <source>
        <dbReference type="ARBA" id="ARBA00022475"/>
    </source>
</evidence>
<keyword evidence="10" id="KW-1015">Disulfide bond</keyword>
<accession>H3BY08</accession>
<keyword evidence="8 14" id="KW-0472">Membrane</keyword>
<dbReference type="GO" id="GO:0002250">
    <property type="term" value="P:adaptive immune response"/>
    <property type="evidence" value="ECO:0007669"/>
    <property type="project" value="UniProtKB-KW"/>
</dbReference>
<keyword evidence="3 14" id="KW-0812">Transmembrane</keyword>
<reference evidence="18" key="1">
    <citation type="journal article" date="2004" name="Nature">
        <title>Genome duplication in the teleost fish Tetraodon nigroviridis reveals the early vertebrate proto-karyotype.</title>
        <authorList>
            <person name="Jaillon O."/>
            <person name="Aury J.-M."/>
            <person name="Brunet F."/>
            <person name="Petit J.-L."/>
            <person name="Stange-Thomann N."/>
            <person name="Mauceli E."/>
            <person name="Bouneau L."/>
            <person name="Fischer C."/>
            <person name="Ozouf-Costaz C."/>
            <person name="Bernot A."/>
            <person name="Nicaud S."/>
            <person name="Jaffe D."/>
            <person name="Fisher S."/>
            <person name="Lutfalla G."/>
            <person name="Dossat C."/>
            <person name="Segurens B."/>
            <person name="Dasilva C."/>
            <person name="Salanoubat M."/>
            <person name="Levy M."/>
            <person name="Boudet N."/>
            <person name="Castellano S."/>
            <person name="Anthouard V."/>
            <person name="Jubin C."/>
            <person name="Castelli V."/>
            <person name="Katinka M."/>
            <person name="Vacherie B."/>
            <person name="Biemont C."/>
            <person name="Skalli Z."/>
            <person name="Cattolico L."/>
            <person name="Poulain J."/>
            <person name="De Berardinis V."/>
            <person name="Cruaud C."/>
            <person name="Duprat S."/>
            <person name="Brottier P."/>
            <person name="Coutanceau J.-P."/>
            <person name="Gouzy J."/>
            <person name="Parra G."/>
            <person name="Lardier G."/>
            <person name="Chapple C."/>
            <person name="McKernan K.J."/>
            <person name="McEwan P."/>
            <person name="Bosak S."/>
            <person name="Kellis M."/>
            <person name="Volff J.-N."/>
            <person name="Guigo R."/>
            <person name="Zody M.C."/>
            <person name="Mesirov J."/>
            <person name="Lindblad-Toh K."/>
            <person name="Birren B."/>
            <person name="Nusbaum C."/>
            <person name="Kahn D."/>
            <person name="Robinson-Rechavi M."/>
            <person name="Laudet V."/>
            <person name="Schachter V."/>
            <person name="Quetier F."/>
            <person name="Saurin W."/>
            <person name="Scarpelli C."/>
            <person name="Wincker P."/>
            <person name="Lander E.S."/>
            <person name="Weissenbach J."/>
            <person name="Roest Crollius H."/>
        </authorList>
    </citation>
    <scope>NUCLEOTIDE SEQUENCE [LARGE SCALE GENOMIC DNA]</scope>
</reference>
<keyword evidence="5" id="KW-0391">Immunity</keyword>